<dbReference type="GeneID" id="13212671"/>
<keyword evidence="3" id="KW-1185">Reference proteome</keyword>
<dbReference type="PeptideAtlas" id="E3CTH1"/>
<evidence type="ECO:0000313" key="3">
    <source>
        <dbReference type="Proteomes" id="UP000001940"/>
    </source>
</evidence>
<evidence type="ECO:0007829" key="5">
    <source>
        <dbReference type="PeptideAtlas" id="E3CTH1"/>
    </source>
</evidence>
<dbReference type="Proteomes" id="UP000001940">
    <property type="component" value="Chromosome V"/>
</dbReference>
<dbReference type="PANTHER" id="PTHR36515:SF1">
    <property type="entry name" value="CYS-RICH PROTEIN-RELATED"/>
    <property type="match status" value="1"/>
</dbReference>
<dbReference type="STRING" id="6239.Y60C6A.2.1"/>
<evidence type="ECO:0000256" key="1">
    <source>
        <dbReference type="SAM" id="SignalP"/>
    </source>
</evidence>
<dbReference type="PANTHER" id="PTHR36515">
    <property type="entry name" value="PROTEIN CBG00810"/>
    <property type="match status" value="1"/>
</dbReference>
<organism evidence="2 3">
    <name type="scientific">Caenorhabditis elegans</name>
    <dbReference type="NCBI Taxonomy" id="6239"/>
    <lineage>
        <taxon>Eukaryota</taxon>
        <taxon>Metazoa</taxon>
        <taxon>Ecdysozoa</taxon>
        <taxon>Nematoda</taxon>
        <taxon>Chromadorea</taxon>
        <taxon>Rhabditida</taxon>
        <taxon>Rhabditina</taxon>
        <taxon>Rhabditomorpha</taxon>
        <taxon>Rhabditoidea</taxon>
        <taxon>Rhabditidae</taxon>
        <taxon>Peloderinae</taxon>
        <taxon>Caenorhabditis</taxon>
    </lineage>
</organism>
<dbReference type="EMBL" id="BX284605">
    <property type="protein sequence ID" value="CCD65239.1"/>
    <property type="molecule type" value="Genomic_DNA"/>
</dbReference>
<feature type="chain" id="PRO_5003167756" evidence="1">
    <location>
        <begin position="26"/>
        <end position="95"/>
    </location>
</feature>
<keyword evidence="5" id="KW-1267">Proteomics identification</keyword>
<protein>
    <submittedName>
        <fullName evidence="2">Venom protein</fullName>
    </submittedName>
</protein>
<evidence type="ECO:0000313" key="4">
    <source>
        <dbReference type="WormBase" id="Y60C6A.2"/>
    </source>
</evidence>
<gene>
    <name evidence="2" type="ORF">CELE_Y60C6A.2</name>
    <name evidence="2 4" type="ORF">Y60C6A.2</name>
</gene>
<dbReference type="RefSeq" id="NP_001256051.1">
    <property type="nucleotide sequence ID" value="NM_001269122.1"/>
</dbReference>
<dbReference type="HOGENOM" id="CLU_177986_0_0_1"/>
<reference evidence="2 3" key="1">
    <citation type="journal article" date="1998" name="Science">
        <title>Genome sequence of the nematode C. elegans: a platform for investigating biology.</title>
        <authorList>
            <consortium name="The C. elegans sequencing consortium"/>
            <person name="Sulson J.E."/>
            <person name="Waterston R."/>
        </authorList>
    </citation>
    <scope>NUCLEOTIDE SEQUENCE [LARGE SCALE GENOMIC DNA]</scope>
    <source>
        <strain evidence="2 3">Bristol N2</strain>
    </source>
</reference>
<dbReference type="AGR" id="WB:WBGene00202498"/>
<dbReference type="PaxDb" id="6239-Y60C6A.2"/>
<sequence>MLCKIFIPSLLSLFIISTAFDKDLAHKCLLSCVNSGNRTEWESCEKKCFDQGDDEDKAFITCYLKCVDLYFTPDGKLIDFDNFEKCAKKCPITTE</sequence>
<name>E3CTH1_CAEEL</name>
<accession>E3CTH1</accession>
<dbReference type="CTD" id="13212671"/>
<dbReference type="AlphaFoldDB" id="E3CTH1"/>
<dbReference type="InParanoid" id="E3CTH1"/>
<keyword evidence="1" id="KW-0732">Signal</keyword>
<evidence type="ECO:0000313" key="2">
    <source>
        <dbReference type="EMBL" id="CCD65239.1"/>
    </source>
</evidence>
<dbReference type="KEGG" id="cel:CELE_Y60C6A.2"/>
<dbReference type="PhylomeDB" id="E3CTH1"/>
<dbReference type="Bgee" id="WBGene00202498">
    <property type="expression patterns" value="Expressed in adult organism and 2 other cell types or tissues"/>
</dbReference>
<feature type="signal peptide" evidence="1">
    <location>
        <begin position="1"/>
        <end position="25"/>
    </location>
</feature>
<dbReference type="WormBase" id="Y60C6A.2">
    <property type="protein sequence ID" value="CE45426"/>
    <property type="gene ID" value="WBGene00202498"/>
</dbReference>
<proteinExistence type="evidence at protein level"/>